<proteinExistence type="predicted"/>
<keyword evidence="2" id="KW-1185">Reference proteome</keyword>
<gene>
    <name evidence="1" type="ORF">HMPREF0663_10361</name>
</gene>
<accession>E7RML1</accession>
<dbReference type="Proteomes" id="UP000005580">
    <property type="component" value="Unassembled WGS sequence"/>
</dbReference>
<evidence type="ECO:0000313" key="1">
    <source>
        <dbReference type="EMBL" id="EFZ37992.1"/>
    </source>
</evidence>
<protein>
    <submittedName>
        <fullName evidence="1">Uncharacterized protein</fullName>
    </submittedName>
</protein>
<dbReference type="AlphaFoldDB" id="E7RML1"/>
<reference evidence="1" key="1">
    <citation type="submission" date="2011-01" db="EMBL/GenBank/DDBJ databases">
        <authorList>
            <person name="Muzny D."/>
            <person name="Qin X."/>
            <person name="Buhay C."/>
            <person name="Dugan-Rocha S."/>
            <person name="Ding Y."/>
            <person name="Chen G."/>
            <person name="Hawes A."/>
            <person name="Holder M."/>
            <person name="Jhangiani S."/>
            <person name="Johnson A."/>
            <person name="Khan Z."/>
            <person name="Li Z."/>
            <person name="Liu W."/>
            <person name="Liu X."/>
            <person name="Perez L."/>
            <person name="Shen H."/>
            <person name="Wang Q."/>
            <person name="Watt J."/>
            <person name="Xi L."/>
            <person name="Xin Y."/>
            <person name="Zhou J."/>
            <person name="Deng J."/>
            <person name="Jiang H."/>
            <person name="Liu Y."/>
            <person name="Qu J."/>
            <person name="Song X.-Z."/>
            <person name="Zhang L."/>
            <person name="Villasana D."/>
            <person name="Johnson A."/>
            <person name="Liu J."/>
            <person name="Liyanage D."/>
            <person name="Lorensuhewa L."/>
            <person name="Robinson T."/>
            <person name="Song A."/>
            <person name="Song B.-B."/>
            <person name="Dinh H."/>
            <person name="Thornton R."/>
            <person name="Coyle M."/>
            <person name="Francisco L."/>
            <person name="Jackson L."/>
            <person name="Javaid M."/>
            <person name="Korchina V."/>
            <person name="Kovar C."/>
            <person name="Mata R."/>
            <person name="Mathew T."/>
            <person name="Ngo R."/>
            <person name="Nguyen L."/>
            <person name="Nguyen N."/>
            <person name="Okwuonu G."/>
            <person name="Ongeri F."/>
            <person name="Pham C."/>
            <person name="Simmons D."/>
            <person name="Wilczek-Boney K."/>
            <person name="Hale W."/>
            <person name="Jakkamsetti A."/>
            <person name="Pham P."/>
            <person name="Ruth R."/>
            <person name="San Lucas F."/>
            <person name="Warren J."/>
            <person name="Zhang J."/>
            <person name="Zhao Z."/>
            <person name="Zhou C."/>
            <person name="Zhu D."/>
            <person name="Lee S."/>
            <person name="Bess C."/>
            <person name="Blankenburg K."/>
            <person name="Forbes L."/>
            <person name="Fu Q."/>
            <person name="Gubbala S."/>
            <person name="Hirani K."/>
            <person name="Jayaseelan J.C."/>
            <person name="Lara F."/>
            <person name="Munidasa M."/>
            <person name="Palculict T."/>
            <person name="Patil S."/>
            <person name="Pu L.-L."/>
            <person name="Saada N."/>
            <person name="Tang L."/>
            <person name="Weissenberger G."/>
            <person name="Zhu Y."/>
            <person name="Hemphill L."/>
            <person name="Shang Y."/>
            <person name="Youmans B."/>
            <person name="Ayvaz T."/>
            <person name="Ross M."/>
            <person name="Santibanez J."/>
            <person name="Aqrawi P."/>
            <person name="Gross S."/>
            <person name="Joshi V."/>
            <person name="Fowler G."/>
            <person name="Nazareth L."/>
            <person name="Reid J."/>
            <person name="Worley K."/>
            <person name="Petrosino J."/>
            <person name="Highlander S."/>
            <person name="Gibbs R."/>
        </authorList>
    </citation>
    <scope>NUCLEOTIDE SEQUENCE [LARGE SCALE GENOMIC DNA]</scope>
    <source>
        <strain evidence="1">ATCC 33269</strain>
    </source>
</reference>
<organism evidence="1 2">
    <name type="scientific">Hoylesella oralis ATCC 33269</name>
    <dbReference type="NCBI Taxonomy" id="873533"/>
    <lineage>
        <taxon>Bacteria</taxon>
        <taxon>Pseudomonadati</taxon>
        <taxon>Bacteroidota</taxon>
        <taxon>Bacteroidia</taxon>
        <taxon>Bacteroidales</taxon>
        <taxon>Prevotellaceae</taxon>
        <taxon>Hoylesella</taxon>
    </lineage>
</organism>
<dbReference type="HOGENOM" id="CLU_3314788_0_0_10"/>
<evidence type="ECO:0000313" key="2">
    <source>
        <dbReference type="Proteomes" id="UP000005580"/>
    </source>
</evidence>
<dbReference type="EMBL" id="AEPE02000002">
    <property type="protein sequence ID" value="EFZ37992.1"/>
    <property type="molecule type" value="Genomic_DNA"/>
</dbReference>
<name>E7RML1_9BACT</name>
<sequence length="39" mass="4794">MFIHIYFLRKSSRALRSYDFTLKMPMMIIENTDRNRLIA</sequence>
<comment type="caution">
    <text evidence="1">The sequence shown here is derived from an EMBL/GenBank/DDBJ whole genome shotgun (WGS) entry which is preliminary data.</text>
</comment>